<feature type="transmembrane region" description="Helical" evidence="1">
    <location>
        <begin position="40"/>
        <end position="60"/>
    </location>
</feature>
<keyword evidence="3" id="KW-1185">Reference proteome</keyword>
<sequence>MIVKNPLLDALFVFLLSFVFTYLLSFLIRFGDHPFIENWLTHFVIATGLTIGLCVFPFIFKKRKT</sequence>
<dbReference type="Proteomes" id="UP001341820">
    <property type="component" value="Unassembled WGS sequence"/>
</dbReference>
<comment type="caution">
    <text evidence="2">The sequence shown here is derived from an EMBL/GenBank/DDBJ whole genome shotgun (WGS) entry which is preliminary data.</text>
</comment>
<gene>
    <name evidence="2" type="ORF">P5F74_21440</name>
</gene>
<proteinExistence type="predicted"/>
<feature type="transmembrane region" description="Helical" evidence="1">
    <location>
        <begin position="7"/>
        <end position="28"/>
    </location>
</feature>
<evidence type="ECO:0000256" key="1">
    <source>
        <dbReference type="SAM" id="Phobius"/>
    </source>
</evidence>
<name>A0ABU6NR67_9BACI</name>
<protein>
    <submittedName>
        <fullName evidence="2">Uncharacterized protein</fullName>
    </submittedName>
</protein>
<keyword evidence="1" id="KW-0812">Transmembrane</keyword>
<keyword evidence="1" id="KW-1133">Transmembrane helix</keyword>
<dbReference type="EMBL" id="JAROAS010000078">
    <property type="protein sequence ID" value="MED4130678.1"/>
    <property type="molecule type" value="Genomic_DNA"/>
</dbReference>
<evidence type="ECO:0000313" key="3">
    <source>
        <dbReference type="Proteomes" id="UP001341820"/>
    </source>
</evidence>
<reference evidence="2 3" key="1">
    <citation type="submission" date="2023-03" db="EMBL/GenBank/DDBJ databases">
        <title>Bacillus Genome Sequencing.</title>
        <authorList>
            <person name="Dunlap C."/>
        </authorList>
    </citation>
    <scope>NUCLEOTIDE SEQUENCE [LARGE SCALE GENOMIC DNA]</scope>
    <source>
        <strain evidence="2 3">B-4107</strain>
    </source>
</reference>
<keyword evidence="1" id="KW-0472">Membrane</keyword>
<evidence type="ECO:0000313" key="2">
    <source>
        <dbReference type="EMBL" id="MED4130678.1"/>
    </source>
</evidence>
<organism evidence="2 3">
    <name type="scientific">Shouchella miscanthi</name>
    <dbReference type="NCBI Taxonomy" id="2598861"/>
    <lineage>
        <taxon>Bacteria</taxon>
        <taxon>Bacillati</taxon>
        <taxon>Bacillota</taxon>
        <taxon>Bacilli</taxon>
        <taxon>Bacillales</taxon>
        <taxon>Bacillaceae</taxon>
        <taxon>Shouchella</taxon>
    </lineage>
</organism>
<accession>A0ABU6NR67</accession>
<dbReference type="RefSeq" id="WP_035395557.1">
    <property type="nucleotide sequence ID" value="NZ_JAROAS010000078.1"/>
</dbReference>